<dbReference type="InterPro" id="IPR008283">
    <property type="entry name" value="Peptidase_M17_N"/>
</dbReference>
<evidence type="ECO:0000256" key="8">
    <source>
        <dbReference type="ARBA" id="ARBA00029605"/>
    </source>
</evidence>
<dbReference type="GO" id="GO:0030145">
    <property type="term" value="F:manganese ion binding"/>
    <property type="evidence" value="ECO:0007669"/>
    <property type="project" value="InterPro"/>
</dbReference>
<evidence type="ECO:0000313" key="16">
    <source>
        <dbReference type="EMBL" id="KFD54578.1"/>
    </source>
</evidence>
<dbReference type="MEROPS" id="M17.001"/>
<dbReference type="CDD" id="cd00433">
    <property type="entry name" value="Peptidase_M17"/>
    <property type="match status" value="1"/>
</dbReference>
<dbReference type="AlphaFoldDB" id="A0A085N619"/>
<dbReference type="EMBL" id="KL363206">
    <property type="protein sequence ID" value="KFD54578.1"/>
    <property type="molecule type" value="Genomic_DNA"/>
</dbReference>
<evidence type="ECO:0000259" key="15">
    <source>
        <dbReference type="PROSITE" id="PS00631"/>
    </source>
</evidence>
<sequence>MFILNYRSLLKRSTSVIFSNLLRISFNNMATARSGLVLGTFLPEQGQEADVEQLTFASKSFNDETGGKLLSVLKNSAIIKAGHARLLCGLNEKYSCVAAAGLGKMGQGWEESEQLNEGRENVRNAIAAAVVALREAGVTEAFIDPCGHADAAAEGAFLSSFAFDELKSKPEDRKPAMKFHVYNVGHLDLPLEELWQRGKTFALGQNLVRRLADMPANLMTPVRFAESARDILNCHSNVELIVRDQRWAEEMKMGAFLSVAKGSVEAPIFLEAHLKCREKKKAPVCLVGKGVCFDSGGISLKPSDFMASMRADMTGAACVLSAIDTLAKLGNNLPFDVIGLMPLVENMPGGRASKPGDVVYAMNGKSIEIDNTDAEGRLILADALCYADSFKPSTVIDIATLTGAIGVALGCAATGVFSNCDYLWHKMNDAGKVTGDRVWRMPLFKHYSECITSSSADVRNTNKSNFKGMAGSCTAAAFLHEFTQCSSWMHMDIAGVMERKPDQHMFNSDMTGRPLRTLVHCIEKLAQDTATTDGC</sequence>
<comment type="catalytic activity">
    <reaction evidence="14">
        <text>L-cysteinylglycine + H2O = L-cysteine + glycine</text>
        <dbReference type="Rhea" id="RHEA:28783"/>
        <dbReference type="ChEBI" id="CHEBI:15377"/>
        <dbReference type="ChEBI" id="CHEBI:35235"/>
        <dbReference type="ChEBI" id="CHEBI:57305"/>
        <dbReference type="ChEBI" id="CHEBI:61694"/>
    </reaction>
    <physiologicalReaction direction="left-to-right" evidence="14">
        <dbReference type="Rhea" id="RHEA:28784"/>
    </physiologicalReaction>
</comment>
<protein>
    <recommendedName>
        <fullName evidence="2">Cytosol aminopeptidase</fullName>
        <ecNumber evidence="7">3.4.13.23</ecNumber>
    </recommendedName>
    <alternativeName>
        <fullName evidence="10">Cysteinylglycine-S-conjugate dipeptidase</fullName>
    </alternativeName>
    <alternativeName>
        <fullName evidence="11">Leucine aminopeptidase 3</fullName>
    </alternativeName>
    <alternativeName>
        <fullName evidence="9">Proline aminopeptidase</fullName>
    </alternativeName>
    <alternativeName>
        <fullName evidence="8">Prolyl aminopeptidase</fullName>
    </alternativeName>
</protein>
<dbReference type="GO" id="GO:0006508">
    <property type="term" value="P:proteolysis"/>
    <property type="evidence" value="ECO:0007669"/>
    <property type="project" value="UniProtKB-KW"/>
</dbReference>
<proteinExistence type="inferred from homology"/>
<evidence type="ECO:0000256" key="10">
    <source>
        <dbReference type="ARBA" id="ARBA00030997"/>
    </source>
</evidence>
<dbReference type="Gene3D" id="3.40.630.10">
    <property type="entry name" value="Zn peptidases"/>
    <property type="match status" value="1"/>
</dbReference>
<dbReference type="EC" id="3.4.13.23" evidence="7"/>
<dbReference type="SUPFAM" id="SSF52949">
    <property type="entry name" value="Macro domain-like"/>
    <property type="match status" value="1"/>
</dbReference>
<dbReference type="PROSITE" id="PS00631">
    <property type="entry name" value="CYTOSOL_AP"/>
    <property type="match status" value="1"/>
</dbReference>
<feature type="domain" description="Cytosol aminopeptidase" evidence="15">
    <location>
        <begin position="371"/>
        <end position="378"/>
    </location>
</feature>
<dbReference type="SUPFAM" id="SSF53187">
    <property type="entry name" value="Zn-dependent exopeptidases"/>
    <property type="match status" value="1"/>
</dbReference>
<evidence type="ECO:0000256" key="12">
    <source>
        <dbReference type="ARBA" id="ARBA00045966"/>
    </source>
</evidence>
<dbReference type="InterPro" id="IPR043472">
    <property type="entry name" value="Macro_dom-like"/>
</dbReference>
<gene>
    <name evidence="16" type="ORF">M513_04523</name>
    <name evidence="17" type="ORF">M514_04523</name>
</gene>
<evidence type="ECO:0000256" key="1">
    <source>
        <dbReference type="ARBA" id="ARBA00009528"/>
    </source>
</evidence>
<evidence type="ECO:0000256" key="5">
    <source>
        <dbReference type="ARBA" id="ARBA00022801"/>
    </source>
</evidence>
<evidence type="ECO:0000256" key="7">
    <source>
        <dbReference type="ARBA" id="ARBA00023625"/>
    </source>
</evidence>
<accession>A0A085N619</accession>
<dbReference type="Pfam" id="PF00883">
    <property type="entry name" value="Peptidase_M17"/>
    <property type="match status" value="1"/>
</dbReference>
<dbReference type="Gene3D" id="3.40.220.10">
    <property type="entry name" value="Leucine Aminopeptidase, subunit E, domain 1"/>
    <property type="match status" value="1"/>
</dbReference>
<evidence type="ECO:0000256" key="4">
    <source>
        <dbReference type="ARBA" id="ARBA00022670"/>
    </source>
</evidence>
<reference evidence="17 18" key="1">
    <citation type="journal article" date="2014" name="Nat. Genet.">
        <title>Genome and transcriptome of the porcine whipworm Trichuris suis.</title>
        <authorList>
            <person name="Jex A.R."/>
            <person name="Nejsum P."/>
            <person name="Schwarz E.M."/>
            <person name="Hu L."/>
            <person name="Young N.D."/>
            <person name="Hall R.S."/>
            <person name="Korhonen P.K."/>
            <person name="Liao S."/>
            <person name="Thamsborg S."/>
            <person name="Xia J."/>
            <person name="Xu P."/>
            <person name="Wang S."/>
            <person name="Scheerlinck J.P."/>
            <person name="Hofmann A."/>
            <person name="Sternberg P.W."/>
            <person name="Wang J."/>
            <person name="Gasser R.B."/>
        </authorList>
    </citation>
    <scope>NUCLEOTIDE SEQUENCE [LARGE SCALE GENOMIC DNA]</scope>
    <source>
        <strain evidence="17">DCEP-RM93F</strain>
        <strain evidence="16">DCEP-RM93M</strain>
    </source>
</reference>
<dbReference type="PANTHER" id="PTHR11963">
    <property type="entry name" value="LEUCINE AMINOPEPTIDASE-RELATED"/>
    <property type="match status" value="1"/>
</dbReference>
<comment type="catalytic activity">
    <reaction evidence="6">
        <text>an S-substituted L-cysteinylglycine + H2O = an S-substituted L-cysteine + glycine</text>
        <dbReference type="Rhea" id="RHEA:60444"/>
        <dbReference type="ChEBI" id="CHEBI:15377"/>
        <dbReference type="ChEBI" id="CHEBI:57305"/>
        <dbReference type="ChEBI" id="CHEBI:58717"/>
        <dbReference type="ChEBI" id="CHEBI:143103"/>
        <dbReference type="EC" id="3.4.13.23"/>
    </reaction>
    <physiologicalReaction direction="left-to-right" evidence="6">
        <dbReference type="Rhea" id="RHEA:60445"/>
    </physiologicalReaction>
</comment>
<evidence type="ECO:0000256" key="9">
    <source>
        <dbReference type="ARBA" id="ARBA00030930"/>
    </source>
</evidence>
<keyword evidence="4" id="KW-0645">Protease</keyword>
<evidence type="ECO:0000256" key="11">
    <source>
        <dbReference type="ARBA" id="ARBA00031564"/>
    </source>
</evidence>
<evidence type="ECO:0000313" key="18">
    <source>
        <dbReference type="Proteomes" id="UP000030764"/>
    </source>
</evidence>
<dbReference type="GO" id="GO:0005737">
    <property type="term" value="C:cytoplasm"/>
    <property type="evidence" value="ECO:0007669"/>
    <property type="project" value="InterPro"/>
</dbReference>
<dbReference type="PANTHER" id="PTHR11963:SF23">
    <property type="entry name" value="CYTOSOL AMINOPEPTIDASE"/>
    <property type="match status" value="1"/>
</dbReference>
<dbReference type="Proteomes" id="UP000030758">
    <property type="component" value="Unassembled WGS sequence"/>
</dbReference>
<dbReference type="PRINTS" id="PR00481">
    <property type="entry name" value="LAMNOPPTDASE"/>
</dbReference>
<dbReference type="Proteomes" id="UP000030764">
    <property type="component" value="Unassembled WGS sequence"/>
</dbReference>
<dbReference type="EMBL" id="KL367548">
    <property type="protein sequence ID" value="KFD64915.1"/>
    <property type="molecule type" value="Genomic_DNA"/>
</dbReference>
<dbReference type="InterPro" id="IPR000819">
    <property type="entry name" value="Peptidase_M17_C"/>
</dbReference>
<comment type="similarity">
    <text evidence="1">Belongs to the peptidase M17 family.</text>
</comment>
<evidence type="ECO:0000256" key="13">
    <source>
        <dbReference type="ARBA" id="ARBA00047881"/>
    </source>
</evidence>
<comment type="function">
    <text evidence="12">Cytosolic metallopeptidase that catalyzes the removal of unsubstituted N-terminal hydrophobic amino acids from various peptides. The presence of Zn(2+) ions is essential for the peptidase activity, and the association with other cofactors can modulate the substrate spectificity of the enzyme. For instance, in the presence of Mn(2+), it displays a specific Cys-Gly hydrolyzing activity of Cys-Gly-S-conjugates. Involved in the metabolism of glutathione and in the degradation of glutathione S-conjugates, which may play a role in the control of the cell redox status.</text>
</comment>
<evidence type="ECO:0000256" key="2">
    <source>
        <dbReference type="ARBA" id="ARBA00014190"/>
    </source>
</evidence>
<dbReference type="GO" id="GO:0070006">
    <property type="term" value="F:metalloaminopeptidase activity"/>
    <property type="evidence" value="ECO:0007669"/>
    <property type="project" value="InterPro"/>
</dbReference>
<keyword evidence="3" id="KW-0031">Aminopeptidase</keyword>
<evidence type="ECO:0000256" key="6">
    <source>
        <dbReference type="ARBA" id="ARBA00023511"/>
    </source>
</evidence>
<dbReference type="InterPro" id="IPR011356">
    <property type="entry name" value="Leucine_aapep/pepB"/>
</dbReference>
<comment type="catalytic activity">
    <reaction evidence="13">
        <text>S-benzyl-L-cysteinylglycine + H2O = S-benzyl-L-cysteine + glycine</text>
        <dbReference type="Rhea" id="RHEA:62568"/>
        <dbReference type="ChEBI" id="CHEBI:15377"/>
        <dbReference type="ChEBI" id="CHEBI:57305"/>
        <dbReference type="ChEBI" id="CHEBI:145802"/>
        <dbReference type="ChEBI" id="CHEBI:145803"/>
    </reaction>
    <physiologicalReaction direction="left-to-right" evidence="13">
        <dbReference type="Rhea" id="RHEA:62569"/>
    </physiologicalReaction>
</comment>
<organism evidence="17">
    <name type="scientific">Trichuris suis</name>
    <name type="common">pig whipworm</name>
    <dbReference type="NCBI Taxonomy" id="68888"/>
    <lineage>
        <taxon>Eukaryota</taxon>
        <taxon>Metazoa</taxon>
        <taxon>Ecdysozoa</taxon>
        <taxon>Nematoda</taxon>
        <taxon>Enoplea</taxon>
        <taxon>Dorylaimia</taxon>
        <taxon>Trichinellida</taxon>
        <taxon>Trichuridae</taxon>
        <taxon>Trichuris</taxon>
    </lineage>
</organism>
<evidence type="ECO:0000313" key="17">
    <source>
        <dbReference type="EMBL" id="KFD64915.1"/>
    </source>
</evidence>
<keyword evidence="5" id="KW-0378">Hydrolase</keyword>
<evidence type="ECO:0000256" key="3">
    <source>
        <dbReference type="ARBA" id="ARBA00022438"/>
    </source>
</evidence>
<evidence type="ECO:0000256" key="14">
    <source>
        <dbReference type="ARBA" id="ARBA00049107"/>
    </source>
</evidence>
<name>A0A085N619_9BILA</name>
<keyword evidence="18" id="KW-1185">Reference proteome</keyword>
<dbReference type="Pfam" id="PF02789">
    <property type="entry name" value="Peptidase_M17_N"/>
    <property type="match status" value="1"/>
</dbReference>